<keyword evidence="3" id="KW-1185">Reference proteome</keyword>
<proteinExistence type="predicted"/>
<keyword evidence="1 2" id="KW-0808">Transferase</keyword>
<dbReference type="GO" id="GO:0008476">
    <property type="term" value="F:protein-tyrosine sulfotransferase activity"/>
    <property type="evidence" value="ECO:0007669"/>
    <property type="project" value="InterPro"/>
</dbReference>
<evidence type="ECO:0000313" key="2">
    <source>
        <dbReference type="EMBL" id="RZU50477.1"/>
    </source>
</evidence>
<name>A0A4Q7ZI22_9ACTN</name>
<dbReference type="PANTHER" id="PTHR12788">
    <property type="entry name" value="PROTEIN-TYROSINE SULFOTRANSFERASE 2"/>
    <property type="match status" value="1"/>
</dbReference>
<evidence type="ECO:0000313" key="3">
    <source>
        <dbReference type="Proteomes" id="UP000292564"/>
    </source>
</evidence>
<accession>A0A4Q7ZI22</accession>
<dbReference type="OrthoDB" id="3337911at2"/>
<dbReference type="AlphaFoldDB" id="A0A4Q7ZI22"/>
<dbReference type="SUPFAM" id="SSF52540">
    <property type="entry name" value="P-loop containing nucleoside triphosphate hydrolases"/>
    <property type="match status" value="1"/>
</dbReference>
<reference evidence="2 3" key="1">
    <citation type="submission" date="2019-02" db="EMBL/GenBank/DDBJ databases">
        <title>Sequencing the genomes of 1000 actinobacteria strains.</title>
        <authorList>
            <person name="Klenk H.-P."/>
        </authorList>
    </citation>
    <scope>NUCLEOTIDE SEQUENCE [LARGE SCALE GENOMIC DNA]</scope>
    <source>
        <strain evidence="2 3">DSM 45162</strain>
    </source>
</reference>
<dbReference type="Pfam" id="PF13469">
    <property type="entry name" value="Sulfotransfer_3"/>
    <property type="match status" value="1"/>
</dbReference>
<sequence>MSGDRPIIVVGCPRSGTTMLQLMLHAHPRIAIPPETRFVLDAYQARRAFGDLRNPANRWTLARWIVDRQQTRFADLGVDPEQAVRAIVAGAPTLGSALAEVFRLYAARFGRPRWGDKRPAYLQNLDMILRLFPDAQIVNIVRDGRDCVASLKEMSWHRDDLYTTVAAWARAVDDARRAARRLGPGQWYQLRYEDLVADPATELSRLCDFLGETYDPAMSEPGRVARVAVPAHKTWHERTHGPVTTQRVQSWQQRLSPAEVALCETALGGRLRACGYELSGASRVGGGELLRYGWSAAPHRLAPAKRGLTRAAARLRPEPLARRVPHARSPEA</sequence>
<dbReference type="Proteomes" id="UP000292564">
    <property type="component" value="Unassembled WGS sequence"/>
</dbReference>
<dbReference type="Gene3D" id="3.40.50.300">
    <property type="entry name" value="P-loop containing nucleotide triphosphate hydrolases"/>
    <property type="match status" value="1"/>
</dbReference>
<organism evidence="2 3">
    <name type="scientific">Krasilnikovia cinnamomea</name>
    <dbReference type="NCBI Taxonomy" id="349313"/>
    <lineage>
        <taxon>Bacteria</taxon>
        <taxon>Bacillati</taxon>
        <taxon>Actinomycetota</taxon>
        <taxon>Actinomycetes</taxon>
        <taxon>Micromonosporales</taxon>
        <taxon>Micromonosporaceae</taxon>
        <taxon>Krasilnikovia</taxon>
    </lineage>
</organism>
<comment type="caution">
    <text evidence="2">The sequence shown here is derived from an EMBL/GenBank/DDBJ whole genome shotgun (WGS) entry which is preliminary data.</text>
</comment>
<dbReference type="InterPro" id="IPR027417">
    <property type="entry name" value="P-loop_NTPase"/>
</dbReference>
<dbReference type="InterPro" id="IPR026634">
    <property type="entry name" value="TPST-like"/>
</dbReference>
<dbReference type="PANTHER" id="PTHR12788:SF10">
    <property type="entry name" value="PROTEIN-TYROSINE SULFOTRANSFERASE"/>
    <property type="match status" value="1"/>
</dbReference>
<gene>
    <name evidence="2" type="ORF">EV385_2249</name>
</gene>
<dbReference type="EMBL" id="SHKY01000001">
    <property type="protein sequence ID" value="RZU50477.1"/>
    <property type="molecule type" value="Genomic_DNA"/>
</dbReference>
<protein>
    <submittedName>
        <fullName evidence="2">Sulfotransferase family protein</fullName>
    </submittedName>
</protein>
<dbReference type="RefSeq" id="WP_130509402.1">
    <property type="nucleotide sequence ID" value="NZ_SHKY01000001.1"/>
</dbReference>
<evidence type="ECO:0000256" key="1">
    <source>
        <dbReference type="ARBA" id="ARBA00022679"/>
    </source>
</evidence>